<keyword evidence="1" id="KW-0472">Membrane</keyword>
<feature type="transmembrane region" description="Helical" evidence="1">
    <location>
        <begin position="20"/>
        <end position="47"/>
    </location>
</feature>
<accession>A0A9W8J4I0</accession>
<feature type="transmembrane region" description="Helical" evidence="1">
    <location>
        <begin position="59"/>
        <end position="77"/>
    </location>
</feature>
<name>A0A9W8J4I0_9AGAR</name>
<keyword evidence="1" id="KW-1133">Transmembrane helix</keyword>
<feature type="transmembrane region" description="Helical" evidence="1">
    <location>
        <begin position="208"/>
        <end position="228"/>
    </location>
</feature>
<reference evidence="2" key="1">
    <citation type="submission" date="2022-06" db="EMBL/GenBank/DDBJ databases">
        <title>Genome Sequence of Candolleomyces eurysporus.</title>
        <authorList>
            <person name="Buettner E."/>
        </authorList>
    </citation>
    <scope>NUCLEOTIDE SEQUENCE</scope>
    <source>
        <strain evidence="2">VTCC 930004</strain>
    </source>
</reference>
<dbReference type="OrthoDB" id="2884999at2759"/>
<keyword evidence="3" id="KW-1185">Reference proteome</keyword>
<dbReference type="EMBL" id="JANBPK010001117">
    <property type="protein sequence ID" value="KAJ2925783.1"/>
    <property type="molecule type" value="Genomic_DNA"/>
</dbReference>
<feature type="transmembrane region" description="Helical" evidence="1">
    <location>
        <begin position="129"/>
        <end position="149"/>
    </location>
</feature>
<feature type="transmembrane region" description="Helical" evidence="1">
    <location>
        <begin position="97"/>
        <end position="117"/>
    </location>
</feature>
<protein>
    <submittedName>
        <fullName evidence="2">Uncharacterized protein</fullName>
    </submittedName>
</protein>
<evidence type="ECO:0000313" key="3">
    <source>
        <dbReference type="Proteomes" id="UP001140091"/>
    </source>
</evidence>
<keyword evidence="1" id="KW-0812">Transmembrane</keyword>
<comment type="caution">
    <text evidence="2">The sequence shown here is derived from an EMBL/GenBank/DDBJ whole genome shotgun (WGS) entry which is preliminary data.</text>
</comment>
<feature type="non-terminal residue" evidence="2">
    <location>
        <position position="326"/>
    </location>
</feature>
<proteinExistence type="predicted"/>
<gene>
    <name evidence="2" type="ORF">H1R20_g11312</name>
</gene>
<dbReference type="PANTHER" id="PTHR40465">
    <property type="entry name" value="CHROMOSOME 1, WHOLE GENOME SHOTGUN SEQUENCE"/>
    <property type="match status" value="1"/>
</dbReference>
<feature type="transmembrane region" description="Helical" evidence="1">
    <location>
        <begin position="169"/>
        <end position="196"/>
    </location>
</feature>
<evidence type="ECO:0000313" key="2">
    <source>
        <dbReference type="EMBL" id="KAJ2925783.1"/>
    </source>
</evidence>
<dbReference type="AlphaFoldDB" id="A0A9W8J4I0"/>
<sequence>MDPSLNPALGCTPAYDLGPYTGAIFLGTFICMALWGIATMQVINFFTSNYPGDSWRLRSLVIWVWAMDTVHKCLIMAGNYQDLVSGKVMNPTGPNRLMIFTHVATSWVAVPVQLFFMYRIWRFQNRIRWFFVIPLAPCILFHFAMGFVLTTVNWIRNGNPAAIPQSTMLALVVANMVVVAAADVLLAVGLCILLWRTYLEVSIRYPQNLIHIAFCFIISPVYVIMLLANLNARSSIRSEGDRVIEFNKSGASSTRLTSFRNRSIRIARPSTTVDSKCSDTLAGSRSSAGDDKLQITIQRESYEKYDDVSLRNSSLRDSTLLPPVAV</sequence>
<dbReference type="Proteomes" id="UP001140091">
    <property type="component" value="Unassembled WGS sequence"/>
</dbReference>
<organism evidence="2 3">
    <name type="scientific">Candolleomyces eurysporus</name>
    <dbReference type="NCBI Taxonomy" id="2828524"/>
    <lineage>
        <taxon>Eukaryota</taxon>
        <taxon>Fungi</taxon>
        <taxon>Dikarya</taxon>
        <taxon>Basidiomycota</taxon>
        <taxon>Agaricomycotina</taxon>
        <taxon>Agaricomycetes</taxon>
        <taxon>Agaricomycetidae</taxon>
        <taxon>Agaricales</taxon>
        <taxon>Agaricineae</taxon>
        <taxon>Psathyrellaceae</taxon>
        <taxon>Candolleomyces</taxon>
    </lineage>
</organism>
<dbReference type="PANTHER" id="PTHR40465:SF1">
    <property type="entry name" value="DUF6534 DOMAIN-CONTAINING PROTEIN"/>
    <property type="match status" value="1"/>
</dbReference>
<evidence type="ECO:0000256" key="1">
    <source>
        <dbReference type="SAM" id="Phobius"/>
    </source>
</evidence>